<evidence type="ECO:0000259" key="2">
    <source>
        <dbReference type="PROSITE" id="PS50943"/>
    </source>
</evidence>
<gene>
    <name evidence="3" type="ORF">COS76_01795</name>
</gene>
<keyword evidence="1" id="KW-0472">Membrane</keyword>
<dbReference type="Proteomes" id="UP000228775">
    <property type="component" value="Unassembled WGS sequence"/>
</dbReference>
<dbReference type="AlphaFoldDB" id="A0A2M7AX76"/>
<dbReference type="GO" id="GO:0003677">
    <property type="term" value="F:DNA binding"/>
    <property type="evidence" value="ECO:0007669"/>
    <property type="project" value="InterPro"/>
</dbReference>
<protein>
    <recommendedName>
        <fullName evidence="2">HTH cro/C1-type domain-containing protein</fullName>
    </recommendedName>
</protein>
<dbReference type="CDD" id="cd00093">
    <property type="entry name" value="HTH_XRE"/>
    <property type="match status" value="1"/>
</dbReference>
<dbReference type="SMART" id="SM00530">
    <property type="entry name" value="HTH_XRE"/>
    <property type="match status" value="1"/>
</dbReference>
<dbReference type="SUPFAM" id="SSF47413">
    <property type="entry name" value="lambda repressor-like DNA-binding domains"/>
    <property type="match status" value="1"/>
</dbReference>
<dbReference type="PANTHER" id="PTHR34475">
    <property type="match status" value="1"/>
</dbReference>
<accession>A0A2M7AX76</accession>
<keyword evidence="1" id="KW-1133">Transmembrane helix</keyword>
<dbReference type="InterPro" id="IPR013783">
    <property type="entry name" value="Ig-like_fold"/>
</dbReference>
<dbReference type="InterPro" id="IPR050400">
    <property type="entry name" value="Bact_Cytoskel_RodZ"/>
</dbReference>
<dbReference type="PANTHER" id="PTHR34475:SF1">
    <property type="entry name" value="CYTOSKELETON PROTEIN RODZ"/>
    <property type="match status" value="1"/>
</dbReference>
<evidence type="ECO:0000313" key="4">
    <source>
        <dbReference type="Proteomes" id="UP000228775"/>
    </source>
</evidence>
<evidence type="ECO:0000313" key="3">
    <source>
        <dbReference type="EMBL" id="PIU75238.1"/>
    </source>
</evidence>
<feature type="domain" description="HTH cro/C1-type" evidence="2">
    <location>
        <begin position="18"/>
        <end position="78"/>
    </location>
</feature>
<sequence>MSFQATTLKNDLTLADKLKALRQAHGLGVKEFSQELKIHVSDLRNLENGVYEKLPAAVYIKGFLKRYARFCQVSSTELYQQYDKERFVFEKLNKKSPDIVRTMGVLRSVKPFLTPRILIIILGGVLLAGLFGYFGYQVNFLLKSPVIVLESPSADIITWDKNLIIKGTASANGQLWLNNQPLKTDKDGHFESVLSLSQGLNSIKLVVENPFGKKTEMVRNIMFR</sequence>
<dbReference type="InterPro" id="IPR010982">
    <property type="entry name" value="Lambda_DNA-bd_dom_sf"/>
</dbReference>
<feature type="transmembrane region" description="Helical" evidence="1">
    <location>
        <begin position="117"/>
        <end position="136"/>
    </location>
</feature>
<name>A0A2M7AX76_9BACT</name>
<keyword evidence="1" id="KW-0812">Transmembrane</keyword>
<comment type="caution">
    <text evidence="3">The sequence shown here is derived from an EMBL/GenBank/DDBJ whole genome shotgun (WGS) entry which is preliminary data.</text>
</comment>
<dbReference type="InterPro" id="IPR001387">
    <property type="entry name" value="Cro/C1-type_HTH"/>
</dbReference>
<proteinExistence type="predicted"/>
<organism evidence="3 4">
    <name type="scientific">Candidatus Portnoybacteria bacterium CG06_land_8_20_14_3_00_39_12</name>
    <dbReference type="NCBI Taxonomy" id="1974809"/>
    <lineage>
        <taxon>Bacteria</taxon>
        <taxon>Candidatus Portnoyibacteriota</taxon>
    </lineage>
</organism>
<dbReference type="Gene3D" id="1.10.260.40">
    <property type="entry name" value="lambda repressor-like DNA-binding domains"/>
    <property type="match status" value="1"/>
</dbReference>
<dbReference type="Pfam" id="PF13413">
    <property type="entry name" value="HTH_25"/>
    <property type="match status" value="1"/>
</dbReference>
<evidence type="ECO:0000256" key="1">
    <source>
        <dbReference type="SAM" id="Phobius"/>
    </source>
</evidence>
<dbReference type="PROSITE" id="PS50943">
    <property type="entry name" value="HTH_CROC1"/>
    <property type="match status" value="1"/>
</dbReference>
<reference evidence="4" key="1">
    <citation type="submission" date="2017-09" db="EMBL/GenBank/DDBJ databases">
        <title>Depth-based differentiation of microbial function through sediment-hosted aquifers and enrichment of novel symbionts in the deep terrestrial subsurface.</title>
        <authorList>
            <person name="Probst A.J."/>
            <person name="Ladd B."/>
            <person name="Jarett J.K."/>
            <person name="Geller-Mcgrath D.E."/>
            <person name="Sieber C.M.K."/>
            <person name="Emerson J.B."/>
            <person name="Anantharaman K."/>
            <person name="Thomas B.C."/>
            <person name="Malmstrom R."/>
            <person name="Stieglmeier M."/>
            <person name="Klingl A."/>
            <person name="Woyke T."/>
            <person name="Ryan C.M."/>
            <person name="Banfield J.F."/>
        </authorList>
    </citation>
    <scope>NUCLEOTIDE SEQUENCE [LARGE SCALE GENOMIC DNA]</scope>
</reference>
<dbReference type="Gene3D" id="2.60.40.10">
    <property type="entry name" value="Immunoglobulins"/>
    <property type="match status" value="1"/>
</dbReference>
<dbReference type="EMBL" id="PEVY01000039">
    <property type="protein sequence ID" value="PIU75238.1"/>
    <property type="molecule type" value="Genomic_DNA"/>
</dbReference>